<evidence type="ECO:0000313" key="2">
    <source>
        <dbReference type="EMBL" id="NDY90257.1"/>
    </source>
</evidence>
<dbReference type="PANTHER" id="PTHR11066:SF34">
    <property type="entry name" value="ACYL-COENZYME A THIOESTERASE 8"/>
    <property type="match status" value="1"/>
</dbReference>
<dbReference type="InterPro" id="IPR025652">
    <property type="entry name" value="TesB_C"/>
</dbReference>
<gene>
    <name evidence="2" type="ORF">G3A44_03505</name>
</gene>
<dbReference type="Gene3D" id="3.10.129.10">
    <property type="entry name" value="Hotdog Thioesterase"/>
    <property type="match status" value="1"/>
</dbReference>
<feature type="domain" description="Acyl-CoA thioesterase 2 C-terminal" evidence="1">
    <location>
        <begin position="2"/>
        <end position="56"/>
    </location>
</feature>
<organism evidence="2 3">
    <name type="scientific">Ideonella livida</name>
    <dbReference type="NCBI Taxonomy" id="2707176"/>
    <lineage>
        <taxon>Bacteria</taxon>
        <taxon>Pseudomonadati</taxon>
        <taxon>Pseudomonadota</taxon>
        <taxon>Betaproteobacteria</taxon>
        <taxon>Burkholderiales</taxon>
        <taxon>Sphaerotilaceae</taxon>
        <taxon>Ideonella</taxon>
    </lineage>
</organism>
<dbReference type="GO" id="GO:0006637">
    <property type="term" value="P:acyl-CoA metabolic process"/>
    <property type="evidence" value="ECO:0007669"/>
    <property type="project" value="InterPro"/>
</dbReference>
<dbReference type="AlphaFoldDB" id="A0A7C9PF00"/>
<comment type="caution">
    <text evidence="2">The sequence shown here is derived from an EMBL/GenBank/DDBJ whole genome shotgun (WGS) entry which is preliminary data.</text>
</comment>
<dbReference type="GO" id="GO:0009062">
    <property type="term" value="P:fatty acid catabolic process"/>
    <property type="evidence" value="ECO:0007669"/>
    <property type="project" value="TreeGrafter"/>
</dbReference>
<evidence type="ECO:0000313" key="3">
    <source>
        <dbReference type="Proteomes" id="UP000484255"/>
    </source>
</evidence>
<dbReference type="SUPFAM" id="SSF54637">
    <property type="entry name" value="Thioesterase/thiol ester dehydrase-isomerase"/>
    <property type="match status" value="1"/>
</dbReference>
<dbReference type="GO" id="GO:0005829">
    <property type="term" value="C:cytosol"/>
    <property type="evidence" value="ECO:0007669"/>
    <property type="project" value="TreeGrafter"/>
</dbReference>
<dbReference type="GO" id="GO:0047617">
    <property type="term" value="F:fatty acyl-CoA hydrolase activity"/>
    <property type="evidence" value="ECO:0007669"/>
    <property type="project" value="InterPro"/>
</dbReference>
<proteinExistence type="predicted"/>
<name>A0A7C9PF00_9BURK</name>
<accession>A0A7C9PF00</accession>
<sequence length="71" mass="8035">MASIDHAMWFHRSFRLDDWLLYQVDSPTARGSRTLCRGAFYRRDGQLVASTAQEGLMRLRGLPDAAAAPRP</sequence>
<dbReference type="Pfam" id="PF02551">
    <property type="entry name" value="Acyl_CoA_thio"/>
    <property type="match status" value="1"/>
</dbReference>
<keyword evidence="3" id="KW-1185">Reference proteome</keyword>
<dbReference type="PANTHER" id="PTHR11066">
    <property type="entry name" value="ACYL-COA THIOESTERASE"/>
    <property type="match status" value="1"/>
</dbReference>
<dbReference type="InterPro" id="IPR003703">
    <property type="entry name" value="Acyl_CoA_thio"/>
</dbReference>
<dbReference type="EMBL" id="JAAGOH010000003">
    <property type="protein sequence ID" value="NDY90257.1"/>
    <property type="molecule type" value="Genomic_DNA"/>
</dbReference>
<dbReference type="CDD" id="cd03444">
    <property type="entry name" value="Thioesterase_II_repeat1"/>
    <property type="match status" value="1"/>
</dbReference>
<evidence type="ECO:0000259" key="1">
    <source>
        <dbReference type="Pfam" id="PF02551"/>
    </source>
</evidence>
<reference evidence="2 3" key="1">
    <citation type="submission" date="2020-02" db="EMBL/GenBank/DDBJ databases">
        <title>Ideonella bacterium strain TBM-1.</title>
        <authorList>
            <person name="Chen W.-M."/>
        </authorList>
    </citation>
    <scope>NUCLEOTIDE SEQUENCE [LARGE SCALE GENOMIC DNA]</scope>
    <source>
        <strain evidence="2 3">TBM-1</strain>
    </source>
</reference>
<dbReference type="InterPro" id="IPR029069">
    <property type="entry name" value="HotDog_dom_sf"/>
</dbReference>
<dbReference type="Proteomes" id="UP000484255">
    <property type="component" value="Unassembled WGS sequence"/>
</dbReference>
<protein>
    <recommendedName>
        <fullName evidence="1">Acyl-CoA thioesterase 2 C-terminal domain-containing protein</fullName>
    </recommendedName>
</protein>